<evidence type="ECO:0000256" key="6">
    <source>
        <dbReference type="ARBA" id="ARBA00022989"/>
    </source>
</evidence>
<evidence type="ECO:0000256" key="5">
    <source>
        <dbReference type="ARBA" id="ARBA00022692"/>
    </source>
</evidence>
<evidence type="ECO:0000256" key="3">
    <source>
        <dbReference type="ARBA" id="ARBA00022448"/>
    </source>
</evidence>
<feature type="transmembrane region" description="Helical" evidence="8">
    <location>
        <begin position="149"/>
        <end position="171"/>
    </location>
</feature>
<reference evidence="11" key="1">
    <citation type="journal article" date="2019" name="Int. J. Syst. Evol. Microbiol.">
        <title>The Global Catalogue of Microorganisms (GCM) 10K type strain sequencing project: providing services to taxonomists for standard genome sequencing and annotation.</title>
        <authorList>
            <consortium name="The Broad Institute Genomics Platform"/>
            <consortium name="The Broad Institute Genome Sequencing Center for Infectious Disease"/>
            <person name="Wu L."/>
            <person name="Ma J."/>
        </authorList>
    </citation>
    <scope>NUCLEOTIDE SEQUENCE [LARGE SCALE GENOMIC DNA]</scope>
    <source>
        <strain evidence="11">R28</strain>
    </source>
</reference>
<dbReference type="RefSeq" id="WP_377556263.1">
    <property type="nucleotide sequence ID" value="NZ_JBHUHQ010000015.1"/>
</dbReference>
<keyword evidence="5 8" id="KW-0812">Transmembrane</keyword>
<dbReference type="PANTHER" id="PTHR30413:SF10">
    <property type="entry name" value="CAPSULE POLYSACCHARIDE EXPORT INNER-MEMBRANE PROTEIN CTRC"/>
    <property type="match status" value="1"/>
</dbReference>
<dbReference type="InterPro" id="IPR013525">
    <property type="entry name" value="ABC2_TM"/>
</dbReference>
<feature type="domain" description="ABC transmembrane type-2" evidence="9">
    <location>
        <begin position="35"/>
        <end position="260"/>
    </location>
</feature>
<dbReference type="PANTHER" id="PTHR30413">
    <property type="entry name" value="INNER MEMBRANE TRANSPORT PERMEASE"/>
    <property type="match status" value="1"/>
</dbReference>
<keyword evidence="6 8" id="KW-1133">Transmembrane helix</keyword>
<keyword evidence="11" id="KW-1185">Reference proteome</keyword>
<feature type="transmembrane region" description="Helical" evidence="8">
    <location>
        <begin position="70"/>
        <end position="89"/>
    </location>
</feature>
<proteinExistence type="inferred from homology"/>
<feature type="transmembrane region" description="Helical" evidence="8">
    <location>
        <begin position="183"/>
        <end position="205"/>
    </location>
</feature>
<comment type="caution">
    <text evidence="10">The sequence shown here is derived from an EMBL/GenBank/DDBJ whole genome shotgun (WGS) entry which is preliminary data.</text>
</comment>
<dbReference type="InterPro" id="IPR047817">
    <property type="entry name" value="ABC2_TM_bact-type"/>
</dbReference>
<evidence type="ECO:0000256" key="2">
    <source>
        <dbReference type="ARBA" id="ARBA00007783"/>
    </source>
</evidence>
<name>A0ABW4VZ92_9BACI</name>
<dbReference type="Pfam" id="PF01061">
    <property type="entry name" value="ABC2_membrane"/>
    <property type="match status" value="1"/>
</dbReference>
<comment type="subcellular location">
    <subcellularLocation>
        <location evidence="1 8">Cell membrane</location>
        <topology evidence="1 8">Multi-pass membrane protein</topology>
    </subcellularLocation>
</comment>
<accession>A0ABW4VZ92</accession>
<evidence type="ECO:0000313" key="11">
    <source>
        <dbReference type="Proteomes" id="UP001597383"/>
    </source>
</evidence>
<evidence type="ECO:0000256" key="1">
    <source>
        <dbReference type="ARBA" id="ARBA00004651"/>
    </source>
</evidence>
<protein>
    <recommendedName>
        <fullName evidence="8">Transport permease protein</fullName>
    </recommendedName>
</protein>
<feature type="transmembrane region" description="Helical" evidence="8">
    <location>
        <begin position="37"/>
        <end position="58"/>
    </location>
</feature>
<evidence type="ECO:0000313" key="10">
    <source>
        <dbReference type="EMBL" id="MFD2044504.1"/>
    </source>
</evidence>
<keyword evidence="4 8" id="KW-1003">Cell membrane</keyword>
<feature type="transmembrane region" description="Helical" evidence="8">
    <location>
        <begin position="110"/>
        <end position="137"/>
    </location>
</feature>
<dbReference type="PROSITE" id="PS51012">
    <property type="entry name" value="ABC_TM2"/>
    <property type="match status" value="1"/>
</dbReference>
<dbReference type="EMBL" id="JBHUHQ010000015">
    <property type="protein sequence ID" value="MFD2044504.1"/>
    <property type="molecule type" value="Genomic_DNA"/>
</dbReference>
<evidence type="ECO:0000256" key="8">
    <source>
        <dbReference type="RuleBase" id="RU361157"/>
    </source>
</evidence>
<keyword evidence="3 8" id="KW-0813">Transport</keyword>
<keyword evidence="7 8" id="KW-0472">Membrane</keyword>
<organism evidence="10 11">
    <name type="scientific">Ornithinibacillus salinisoli</name>
    <dbReference type="NCBI Taxonomy" id="1848459"/>
    <lineage>
        <taxon>Bacteria</taxon>
        <taxon>Bacillati</taxon>
        <taxon>Bacillota</taxon>
        <taxon>Bacilli</taxon>
        <taxon>Bacillales</taxon>
        <taxon>Bacillaceae</taxon>
        <taxon>Ornithinibacillus</taxon>
    </lineage>
</organism>
<gene>
    <name evidence="10" type="ORF">ACFSJF_09520</name>
</gene>
<dbReference type="Proteomes" id="UP001597383">
    <property type="component" value="Unassembled WGS sequence"/>
</dbReference>
<evidence type="ECO:0000256" key="7">
    <source>
        <dbReference type="ARBA" id="ARBA00023136"/>
    </source>
</evidence>
<evidence type="ECO:0000259" key="9">
    <source>
        <dbReference type="PROSITE" id="PS51012"/>
    </source>
</evidence>
<comment type="similarity">
    <text evidence="2 8">Belongs to the ABC-2 integral membrane protein family.</text>
</comment>
<feature type="transmembrane region" description="Helical" evidence="8">
    <location>
        <begin position="240"/>
        <end position="258"/>
    </location>
</feature>
<evidence type="ECO:0000256" key="4">
    <source>
        <dbReference type="ARBA" id="ARBA00022475"/>
    </source>
</evidence>
<sequence length="268" mass="32038">MKAVITVLTEQLKHFYLLRRLSLYEIKSKNKMTYLGIAWELINPSIQIAIYWFIFGYGIRRGQEVDGDPFFQWMLSGIIVWFFFNPAILEGSKSIYQRVKMLSKMNFPMSLIPNIIIYSKFYSHIGLIILTIIILNLTGYPISIYYLQLPIYVFATYIFIFSLSLITSTLNTFIRDLQMLLQALLRMILYMTPILWATFSLPNWVQNLMKINPLYYLVEGYRYSLLGKEWYFITNWQYSLYFWSVTIILLIVGARLHVRFRRRFIDFI</sequence>